<dbReference type="PANTHER" id="PTHR36091:SF1">
    <property type="entry name" value="ALTERED INHERITANCE OF MITOCHONDRIA PROTEIN 9, MITOCHONDRIAL"/>
    <property type="match status" value="1"/>
</dbReference>
<dbReference type="GO" id="GO:0005739">
    <property type="term" value="C:mitochondrion"/>
    <property type="evidence" value="ECO:0007669"/>
    <property type="project" value="UniProtKB-SubCell"/>
</dbReference>
<keyword evidence="8" id="KW-1185">Reference proteome</keyword>
<evidence type="ECO:0000256" key="2">
    <source>
        <dbReference type="ARBA" id="ARBA00005543"/>
    </source>
</evidence>
<evidence type="ECO:0000256" key="6">
    <source>
        <dbReference type="ARBA" id="ARBA00031849"/>
    </source>
</evidence>
<sequence length="222" mass="25303">MTKCVLDVIRKFATGNKKLDINPEIVQQRCYQNTHWTRAAPIPIQCMPYQTGRSQATRRKKLLLLTPQINWNNNADFFNFTRGRFVVDEREQMSRRHVRFNMNELALIAAKSVGARFCVDIQKCADGMFNKAYIFLLDNGRQVIGKVPNPNAGISHYTTASEVATIDFMRNVLKTPAPEVYAWNSRVDSENAVGAEYIIMEKLDGIPLGRVWPSLLPPDNLN</sequence>
<comment type="subcellular location">
    <subcellularLocation>
        <location evidence="1">Mitochondrion</location>
    </subcellularLocation>
</comment>
<dbReference type="SUPFAM" id="SSF56112">
    <property type="entry name" value="Protein kinase-like (PK-like)"/>
    <property type="match status" value="1"/>
</dbReference>
<name>A0AAF0IIG2_9EURO</name>
<evidence type="ECO:0000256" key="1">
    <source>
        <dbReference type="ARBA" id="ARBA00004173"/>
    </source>
</evidence>
<keyword evidence="5" id="KW-0496">Mitochondrion</keyword>
<proteinExistence type="inferred from homology"/>
<dbReference type="EMBL" id="CP120628">
    <property type="protein sequence ID" value="WEW58795.1"/>
    <property type="molecule type" value="Genomic_DNA"/>
</dbReference>
<organism evidence="7 8">
    <name type="scientific">Emydomyces testavorans</name>
    <dbReference type="NCBI Taxonomy" id="2070801"/>
    <lineage>
        <taxon>Eukaryota</taxon>
        <taxon>Fungi</taxon>
        <taxon>Dikarya</taxon>
        <taxon>Ascomycota</taxon>
        <taxon>Pezizomycotina</taxon>
        <taxon>Eurotiomycetes</taxon>
        <taxon>Eurotiomycetidae</taxon>
        <taxon>Onygenales</taxon>
        <taxon>Nannizziopsiaceae</taxon>
        <taxon>Emydomyces</taxon>
    </lineage>
</organism>
<reference evidence="7" key="1">
    <citation type="submission" date="2023-03" db="EMBL/GenBank/DDBJ databases">
        <title>Emydomyces testavorans Genome Sequence.</title>
        <authorList>
            <person name="Hoyer L."/>
        </authorList>
    </citation>
    <scope>NUCLEOTIDE SEQUENCE</scope>
    <source>
        <strain evidence="7">16-2883</strain>
    </source>
</reference>
<evidence type="ECO:0000256" key="5">
    <source>
        <dbReference type="ARBA" id="ARBA00023128"/>
    </source>
</evidence>
<protein>
    <recommendedName>
        <fullName evidence="3">Altered inheritance of mitochondria protein 9, mitochondrial</fullName>
    </recommendedName>
    <alternativeName>
        <fullName evidence="6">Found in mitochondrial proteome protein 29</fullName>
    </alternativeName>
</protein>
<dbReference type="AlphaFoldDB" id="A0AAF0IIG2"/>
<evidence type="ECO:0000313" key="8">
    <source>
        <dbReference type="Proteomes" id="UP001219355"/>
    </source>
</evidence>
<comment type="similarity">
    <text evidence="2">Belongs to the AIM9 family.</text>
</comment>
<keyword evidence="4" id="KW-0809">Transit peptide</keyword>
<evidence type="ECO:0000313" key="7">
    <source>
        <dbReference type="EMBL" id="WEW58795.1"/>
    </source>
</evidence>
<gene>
    <name evidence="7" type="ORF">PRK78_004263</name>
</gene>
<dbReference type="InterPro" id="IPR011009">
    <property type="entry name" value="Kinase-like_dom_sf"/>
</dbReference>
<dbReference type="PANTHER" id="PTHR36091">
    <property type="entry name" value="ALTERED INHERITANCE OF MITOCHONDRIA PROTEIN 9, MITOCHONDRIAL"/>
    <property type="match status" value="1"/>
</dbReference>
<evidence type="ECO:0000256" key="3">
    <source>
        <dbReference type="ARBA" id="ARBA00016197"/>
    </source>
</evidence>
<accession>A0AAF0IIG2</accession>
<dbReference type="InterPro" id="IPR051035">
    <property type="entry name" value="Mito_inheritance_9"/>
</dbReference>
<dbReference type="Proteomes" id="UP001219355">
    <property type="component" value="Chromosome 2"/>
</dbReference>
<evidence type="ECO:0000256" key="4">
    <source>
        <dbReference type="ARBA" id="ARBA00022946"/>
    </source>
</evidence>